<keyword evidence="2" id="KW-0472">Membrane</keyword>
<name>A0ABR2K8U6_9EUKA</name>
<keyword evidence="4" id="KW-1185">Reference proteome</keyword>
<feature type="region of interest" description="Disordered" evidence="1">
    <location>
        <begin position="297"/>
        <end position="316"/>
    </location>
</feature>
<feature type="compositionally biased region" description="Basic and acidic residues" evidence="1">
    <location>
        <begin position="298"/>
        <end position="308"/>
    </location>
</feature>
<sequence>MIFLFLYLSYSENYHSGFYVGEIHENKTSTYELNAQILFFRYFGHEFQKPPNISVSVEQNNITSDIFFPTSNRFYQLKGDKINIHSFEGKSRYQLIIAESKSCDDYVFAFSLTNYINTTITVHNQSRKLCYIFYEPDCDYRINFDCLSNNRNTLCQIYSKNTLITDLAPVTCQSNSTCEETLEDGFLATVQGQNDGVSVIETSLKVLAVKGKNSALKCEAYEVDYIDIYGIHSINKTINNFLCEPAKESVIIAVVLVTVLLFILISGVLVYYKCRPNRDAYESDEAARRKPFSRNYRRNSEVGARDSDMYTQIGPD</sequence>
<dbReference type="Proteomes" id="UP001470230">
    <property type="component" value="Unassembled WGS sequence"/>
</dbReference>
<feature type="transmembrane region" description="Helical" evidence="2">
    <location>
        <begin position="250"/>
        <end position="272"/>
    </location>
</feature>
<organism evidence="3 4">
    <name type="scientific">Tritrichomonas musculus</name>
    <dbReference type="NCBI Taxonomy" id="1915356"/>
    <lineage>
        <taxon>Eukaryota</taxon>
        <taxon>Metamonada</taxon>
        <taxon>Parabasalia</taxon>
        <taxon>Tritrichomonadida</taxon>
        <taxon>Tritrichomonadidae</taxon>
        <taxon>Tritrichomonas</taxon>
    </lineage>
</organism>
<evidence type="ECO:0000313" key="4">
    <source>
        <dbReference type="Proteomes" id="UP001470230"/>
    </source>
</evidence>
<gene>
    <name evidence="3" type="ORF">M9Y10_038234</name>
</gene>
<evidence type="ECO:0000256" key="1">
    <source>
        <dbReference type="SAM" id="MobiDB-lite"/>
    </source>
</evidence>
<evidence type="ECO:0000256" key="2">
    <source>
        <dbReference type="SAM" id="Phobius"/>
    </source>
</evidence>
<proteinExistence type="predicted"/>
<accession>A0ABR2K8U6</accession>
<reference evidence="3 4" key="1">
    <citation type="submission" date="2024-04" db="EMBL/GenBank/DDBJ databases">
        <title>Tritrichomonas musculus Genome.</title>
        <authorList>
            <person name="Alves-Ferreira E."/>
            <person name="Grigg M."/>
            <person name="Lorenzi H."/>
            <person name="Galac M."/>
        </authorList>
    </citation>
    <scope>NUCLEOTIDE SEQUENCE [LARGE SCALE GENOMIC DNA]</scope>
    <source>
        <strain evidence="3 4">EAF2021</strain>
    </source>
</reference>
<keyword evidence="2" id="KW-1133">Transmembrane helix</keyword>
<comment type="caution">
    <text evidence="3">The sequence shown here is derived from an EMBL/GenBank/DDBJ whole genome shotgun (WGS) entry which is preliminary data.</text>
</comment>
<keyword evidence="2" id="KW-0812">Transmembrane</keyword>
<dbReference type="EMBL" id="JAPFFF010000006">
    <property type="protein sequence ID" value="KAK8887196.1"/>
    <property type="molecule type" value="Genomic_DNA"/>
</dbReference>
<evidence type="ECO:0000313" key="3">
    <source>
        <dbReference type="EMBL" id="KAK8887196.1"/>
    </source>
</evidence>
<protein>
    <submittedName>
        <fullName evidence="3">Uncharacterized protein</fullName>
    </submittedName>
</protein>